<dbReference type="Pfam" id="PF10537">
    <property type="entry name" value="WAC_Acf1_DNA_bd"/>
    <property type="match status" value="1"/>
</dbReference>
<organism evidence="9 10">
    <name type="scientific">Pyrrhoderma noxium</name>
    <dbReference type="NCBI Taxonomy" id="2282107"/>
    <lineage>
        <taxon>Eukaryota</taxon>
        <taxon>Fungi</taxon>
        <taxon>Dikarya</taxon>
        <taxon>Basidiomycota</taxon>
        <taxon>Agaricomycotina</taxon>
        <taxon>Agaricomycetes</taxon>
        <taxon>Hymenochaetales</taxon>
        <taxon>Hymenochaetaceae</taxon>
        <taxon>Pyrrhoderma</taxon>
    </lineage>
</organism>
<feature type="compositionally biased region" description="Polar residues" evidence="6">
    <location>
        <begin position="748"/>
        <end position="762"/>
    </location>
</feature>
<dbReference type="InterPro" id="IPR018501">
    <property type="entry name" value="DDT_dom"/>
</dbReference>
<protein>
    <submittedName>
        <fullName evidence="9">Chromatin remodeling complex</fullName>
    </submittedName>
</protein>
<dbReference type="PROSITE" id="PS50827">
    <property type="entry name" value="DDT"/>
    <property type="match status" value="1"/>
</dbReference>
<feature type="domain" description="WAC" evidence="8">
    <location>
        <begin position="28"/>
        <end position="137"/>
    </location>
</feature>
<dbReference type="Pfam" id="PF15613">
    <property type="entry name" value="WSD"/>
    <property type="match status" value="1"/>
</dbReference>
<evidence type="ECO:0000256" key="1">
    <source>
        <dbReference type="ARBA" id="ARBA00004123"/>
    </source>
</evidence>
<feature type="compositionally biased region" description="Basic and acidic residues" evidence="6">
    <location>
        <begin position="445"/>
        <end position="455"/>
    </location>
</feature>
<keyword evidence="3 4" id="KW-0539">Nucleus</keyword>
<comment type="caution">
    <text evidence="9">The sequence shown here is derived from an EMBL/GenBank/DDBJ whole genome shotgun (WGS) entry which is preliminary data.</text>
</comment>
<evidence type="ECO:0000256" key="5">
    <source>
        <dbReference type="SAM" id="Coils"/>
    </source>
</evidence>
<feature type="compositionally biased region" description="Low complexity" evidence="6">
    <location>
        <begin position="150"/>
        <end position="161"/>
    </location>
</feature>
<keyword evidence="2 5" id="KW-0175">Coiled coil</keyword>
<feature type="region of interest" description="Disordered" evidence="6">
    <location>
        <begin position="228"/>
        <end position="263"/>
    </location>
</feature>
<sequence>MPSCRRKHVLPLEPSNEIIDAASQDANKEVFLLRQTGEIFDSYEAYAARMSFYKLKQFQCEVTGKSGLDYFQALESEQQEARTLHSRFPEPLKAAVLKSVQWQVMGRLDHLVEAVHDRFNNRYFEGEKIYIDQQGEKYAARVIKVYPPRSLLNSSQSPTSSLKRKRSNSASSDVSSVSNGHSSGSETDVNSPLHSMGGDLSISLEESLSRDDPSKYTYRVQIIEEEAVKAESQSSTPAPGRRESGRVKEKVKENANGSVDPSSKAKWAGSFMEVHCGMMSRDRLVFSKSLLRRFLRECLDRDSSLASPWIVKPAIARKLGIPTDMPEDIKAGVAAVRKEEIDKRKRVWEEKEAQAEREGRLTKKMIKEREREAKALAKAAEAATRQKEAEEKAALNAKNKAEKKAAEQAAKEEERLALAEMKAKLKKKAVRYPTEDLEVRITDRDKKSGMKERKPIPSRSPEKVPFNETKGTFEGFLAVWNFLIGFGNPLHLSFFSLDDFEHALRHTLPDPPCTLLAEIHSVLIYNLRTVPFNRHAAVVSLLDEKKNEMDIDSGNEPPIDTLTEALADIGNNWERVPLKHADGRTGWQEALIGCLKDHATVQSFPKLRSIFNKLMFDRAESSSARNNSGSPGSSPLSSPTPLHAPTLASPSERYFSLSPSERVAILQFMCDLAVSSKQIHMHLESCEEQLTAFRKEKIDINRQKKQLSEEMNALLAEHKEDDAEEPQAPNEASDVESEGAAVSEDASESGSTTGRRGNSTQRQLTLRLKAQQGQILAKQREQARQKLAHQKQALAEHRRLDEEINKLERRLEGIERDFRKVQGMVRLKPMGKDRFFNRIWWFDGCGTSSLVGSGGAIQYATGRLFIQGPSEFDQEILDRKEEEEEVTSRRNLEEGKEGTLAPGEWAVYTEIEEMEEYVAWLNTKGVRELALKNALTKWWDLLAPGVRKRTADMALNAKIPEARRSQRGKNAFSDITREPYMLWTNRRAVN</sequence>
<dbReference type="InterPro" id="IPR028942">
    <property type="entry name" value="WHIM1_dom"/>
</dbReference>
<feature type="region of interest" description="Disordered" evidence="6">
    <location>
        <begin position="718"/>
        <end position="762"/>
    </location>
</feature>
<comment type="subcellular location">
    <subcellularLocation>
        <location evidence="1 4">Nucleus</location>
    </subcellularLocation>
</comment>
<evidence type="ECO:0000259" key="8">
    <source>
        <dbReference type="PROSITE" id="PS51136"/>
    </source>
</evidence>
<dbReference type="OrthoDB" id="332390at2759"/>
<evidence type="ECO:0000313" key="9">
    <source>
        <dbReference type="EMBL" id="PAV21980.1"/>
    </source>
</evidence>
<dbReference type="Pfam" id="PF15612">
    <property type="entry name" value="WHIM1"/>
    <property type="match status" value="1"/>
</dbReference>
<dbReference type="GO" id="GO:0000785">
    <property type="term" value="C:chromatin"/>
    <property type="evidence" value="ECO:0007669"/>
    <property type="project" value="UniProtKB-ARBA"/>
</dbReference>
<dbReference type="PANTHER" id="PTHR32075">
    <property type="entry name" value="ISWI CHROMATIN-REMODELING COMPLEX SUBUNIT YPL216W-RELATED"/>
    <property type="match status" value="1"/>
</dbReference>
<gene>
    <name evidence="9" type="ORF">PNOK_0193700</name>
</gene>
<dbReference type="InParanoid" id="A0A286UQX6"/>
<dbReference type="GO" id="GO:0005634">
    <property type="term" value="C:nucleus"/>
    <property type="evidence" value="ECO:0007669"/>
    <property type="project" value="UniProtKB-SubCell"/>
</dbReference>
<dbReference type="Proteomes" id="UP000217199">
    <property type="component" value="Unassembled WGS sequence"/>
</dbReference>
<dbReference type="STRING" id="2282107.A0A286UQX6"/>
<feature type="compositionally biased region" description="Low complexity" evidence="6">
    <location>
        <begin position="622"/>
        <end position="646"/>
    </location>
</feature>
<dbReference type="GO" id="GO:0000781">
    <property type="term" value="C:chromosome, telomeric region"/>
    <property type="evidence" value="ECO:0007669"/>
    <property type="project" value="GOC"/>
</dbReference>
<dbReference type="InterPro" id="IPR028941">
    <property type="entry name" value="WHIM2_dom"/>
</dbReference>
<accession>A0A286UQX6</accession>
<dbReference type="PANTHER" id="PTHR32075:SF6">
    <property type="entry name" value="ISWI CHROMATIN-REMODELING COMPLEX SUBUNIT YPL216W-RELATED"/>
    <property type="match status" value="1"/>
</dbReference>
<dbReference type="AlphaFoldDB" id="A0A286UQX6"/>
<keyword evidence="10" id="KW-1185">Reference proteome</keyword>
<proteinExistence type="predicted"/>
<feature type="region of interest" description="Disordered" evidence="6">
    <location>
        <begin position="150"/>
        <end position="196"/>
    </location>
</feature>
<evidence type="ECO:0000256" key="4">
    <source>
        <dbReference type="PROSITE-ProRule" id="PRU00475"/>
    </source>
</evidence>
<evidence type="ECO:0000256" key="3">
    <source>
        <dbReference type="ARBA" id="ARBA00023242"/>
    </source>
</evidence>
<evidence type="ECO:0000313" key="10">
    <source>
        <dbReference type="Proteomes" id="UP000217199"/>
    </source>
</evidence>
<reference evidence="9 10" key="1">
    <citation type="journal article" date="2017" name="Mol. Ecol.">
        <title>Comparative and population genomic landscape of Phellinus noxius: A hypervariable fungus causing root rot in trees.</title>
        <authorList>
            <person name="Chung C.L."/>
            <person name="Lee T.J."/>
            <person name="Akiba M."/>
            <person name="Lee H.H."/>
            <person name="Kuo T.H."/>
            <person name="Liu D."/>
            <person name="Ke H.M."/>
            <person name="Yokoi T."/>
            <person name="Roa M.B."/>
            <person name="Lu M.J."/>
            <person name="Chang Y.Y."/>
            <person name="Ann P.J."/>
            <person name="Tsai J.N."/>
            <person name="Chen C.Y."/>
            <person name="Tzean S.S."/>
            <person name="Ota Y."/>
            <person name="Hattori T."/>
            <person name="Sahashi N."/>
            <person name="Liou R.F."/>
            <person name="Kikuchi T."/>
            <person name="Tsai I.J."/>
        </authorList>
    </citation>
    <scope>NUCLEOTIDE SEQUENCE [LARGE SCALE GENOMIC DNA]</scope>
    <source>
        <strain evidence="9 10">FFPRI411160</strain>
    </source>
</reference>
<feature type="coiled-coil region" evidence="5">
    <location>
        <begin position="780"/>
        <end position="824"/>
    </location>
</feature>
<dbReference type="PROSITE" id="PS51136">
    <property type="entry name" value="WAC"/>
    <property type="match status" value="1"/>
</dbReference>
<dbReference type="InterPro" id="IPR013136">
    <property type="entry name" value="WSTF_Acf1_Cbp146"/>
</dbReference>
<feature type="domain" description="DDT" evidence="7">
    <location>
        <begin position="470"/>
        <end position="533"/>
    </location>
</feature>
<name>A0A286UQX6_9AGAM</name>
<feature type="compositionally biased region" description="Low complexity" evidence="6">
    <location>
        <begin position="168"/>
        <end position="185"/>
    </location>
</feature>
<evidence type="ECO:0000256" key="2">
    <source>
        <dbReference type="ARBA" id="ARBA00023054"/>
    </source>
</evidence>
<feature type="compositionally biased region" description="Basic and acidic residues" evidence="6">
    <location>
        <begin position="240"/>
        <end position="253"/>
    </location>
</feature>
<feature type="region of interest" description="Disordered" evidence="6">
    <location>
        <begin position="445"/>
        <end position="465"/>
    </location>
</feature>
<feature type="coiled-coil region" evidence="5">
    <location>
        <begin position="338"/>
        <end position="424"/>
    </location>
</feature>
<evidence type="ECO:0000256" key="6">
    <source>
        <dbReference type="SAM" id="MobiDB-lite"/>
    </source>
</evidence>
<evidence type="ECO:0000259" key="7">
    <source>
        <dbReference type="PROSITE" id="PS50827"/>
    </source>
</evidence>
<feature type="region of interest" description="Disordered" evidence="6">
    <location>
        <begin position="622"/>
        <end position="647"/>
    </location>
</feature>
<dbReference type="EMBL" id="NBII01000002">
    <property type="protein sequence ID" value="PAV21980.1"/>
    <property type="molecule type" value="Genomic_DNA"/>
</dbReference>
<dbReference type="Pfam" id="PF02791">
    <property type="entry name" value="DDT"/>
    <property type="match status" value="1"/>
</dbReference>
<dbReference type="GO" id="GO:0031509">
    <property type="term" value="P:subtelomeric heterochromatin formation"/>
    <property type="evidence" value="ECO:0007669"/>
    <property type="project" value="TreeGrafter"/>
</dbReference>